<protein>
    <recommendedName>
        <fullName evidence="6">Chromodomain protein, Y-like</fullName>
    </recommendedName>
</protein>
<dbReference type="FunFam" id="3.90.226.10:FF:000012">
    <property type="entry name" value="Chromodomain Y-like protein 2"/>
    <property type="match status" value="1"/>
</dbReference>
<sequence length="393" mass="43713">MSALFQRHRVLQRSTHRLLSPASSPAPSLRDLNRSGIKILVPKSPMVQVQEQDQDQSRPLPDCVPASSPALEVSPERVTSVCMALMLNICICKSPGAALMEGVANGGGVTAAKRRLDERFDKRLRFSVRQTESAYRYRHLVVRKQDSFTHIILSTRNSQNNALNPEVMRELQGVMAMAACDDSKLLLLSSVGPVFCSGLDFLWFIPKLTEDRRRESTRMAETLRTFVNSLVQFPKPLVAAVNGPAVGLGAAILALCDVVWANEKAWIQTPYAQYGHTPDGCSSYTLPLIMGPAAAGELLLGGRRLTALEACSKGLVSQVLWPHTFNQEVQQRIRELLSADAQVLKESKSLIRSWSRSGLEQTNERECEALKRIWASTEWTEAILEYLQKPQEF</sequence>
<accession>A0A3B3ZCI3</accession>
<keyword evidence="2" id="KW-0539">Nucleus</keyword>
<evidence type="ECO:0000313" key="5">
    <source>
        <dbReference type="Proteomes" id="UP000261520"/>
    </source>
</evidence>
<feature type="region of interest" description="Disordered" evidence="3">
    <location>
        <begin position="44"/>
        <end position="69"/>
    </location>
</feature>
<dbReference type="InterPro" id="IPR014748">
    <property type="entry name" value="Enoyl-CoA_hydra_C"/>
</dbReference>
<keyword evidence="5" id="KW-1185">Reference proteome</keyword>
<dbReference type="CDD" id="cd06558">
    <property type="entry name" value="crotonase-like"/>
    <property type="match status" value="1"/>
</dbReference>
<organism evidence="4 5">
    <name type="scientific">Periophthalmus magnuspinnatus</name>
    <dbReference type="NCBI Taxonomy" id="409849"/>
    <lineage>
        <taxon>Eukaryota</taxon>
        <taxon>Metazoa</taxon>
        <taxon>Chordata</taxon>
        <taxon>Craniata</taxon>
        <taxon>Vertebrata</taxon>
        <taxon>Euteleostomi</taxon>
        <taxon>Actinopterygii</taxon>
        <taxon>Neopterygii</taxon>
        <taxon>Teleostei</taxon>
        <taxon>Neoteleostei</taxon>
        <taxon>Acanthomorphata</taxon>
        <taxon>Gobiaria</taxon>
        <taxon>Gobiiformes</taxon>
        <taxon>Gobioidei</taxon>
        <taxon>Gobiidae</taxon>
        <taxon>Oxudercinae</taxon>
        <taxon>Periophthalmus</taxon>
    </lineage>
</organism>
<evidence type="ECO:0000313" key="4">
    <source>
        <dbReference type="Ensembl" id="ENSPMGP00000002091.1"/>
    </source>
</evidence>
<dbReference type="GO" id="GO:0003714">
    <property type="term" value="F:transcription corepressor activity"/>
    <property type="evidence" value="ECO:0007669"/>
    <property type="project" value="TreeGrafter"/>
</dbReference>
<evidence type="ECO:0000256" key="2">
    <source>
        <dbReference type="ARBA" id="ARBA00023242"/>
    </source>
</evidence>
<dbReference type="GO" id="GO:0005634">
    <property type="term" value="C:nucleus"/>
    <property type="evidence" value="ECO:0007669"/>
    <property type="project" value="UniProtKB-SubCell"/>
</dbReference>
<reference evidence="4" key="1">
    <citation type="submission" date="2025-08" db="UniProtKB">
        <authorList>
            <consortium name="Ensembl"/>
        </authorList>
    </citation>
    <scope>IDENTIFICATION</scope>
</reference>
<proteinExistence type="predicted"/>
<dbReference type="SUPFAM" id="SSF52096">
    <property type="entry name" value="ClpP/crotonase"/>
    <property type="match status" value="1"/>
</dbReference>
<dbReference type="AlphaFoldDB" id="A0A3B3ZCI3"/>
<evidence type="ECO:0000256" key="3">
    <source>
        <dbReference type="SAM" id="MobiDB-lite"/>
    </source>
</evidence>
<dbReference type="InterPro" id="IPR001753">
    <property type="entry name" value="Enoyl-CoA_hydra/iso"/>
</dbReference>
<dbReference type="InterPro" id="IPR051053">
    <property type="entry name" value="ECH/Chromodomain_protein"/>
</dbReference>
<dbReference type="STRING" id="409849.ENSPMGP00000002091"/>
<dbReference type="Gene3D" id="3.90.226.10">
    <property type="entry name" value="2-enoyl-CoA Hydratase, Chain A, domain 1"/>
    <property type="match status" value="1"/>
</dbReference>
<name>A0A3B3ZCI3_9GOBI</name>
<evidence type="ECO:0000256" key="1">
    <source>
        <dbReference type="ARBA" id="ARBA00004123"/>
    </source>
</evidence>
<dbReference type="Proteomes" id="UP000261520">
    <property type="component" value="Unplaced"/>
</dbReference>
<dbReference type="Ensembl" id="ENSPMGT00000002221.1">
    <property type="protein sequence ID" value="ENSPMGP00000002091.1"/>
    <property type="gene ID" value="ENSPMGG00000001868.1"/>
</dbReference>
<reference evidence="4" key="2">
    <citation type="submission" date="2025-09" db="UniProtKB">
        <authorList>
            <consortium name="Ensembl"/>
        </authorList>
    </citation>
    <scope>IDENTIFICATION</scope>
</reference>
<dbReference type="Gene3D" id="1.10.12.10">
    <property type="entry name" value="Lyase 2-enoyl-coa Hydratase, Chain A, domain 2"/>
    <property type="match status" value="1"/>
</dbReference>
<dbReference type="PANTHER" id="PTHR43684">
    <property type="match status" value="1"/>
</dbReference>
<dbReference type="Pfam" id="PF00378">
    <property type="entry name" value="ECH_1"/>
    <property type="match status" value="1"/>
</dbReference>
<evidence type="ECO:0008006" key="6">
    <source>
        <dbReference type="Google" id="ProtNLM"/>
    </source>
</evidence>
<dbReference type="InterPro" id="IPR029045">
    <property type="entry name" value="ClpP/crotonase-like_dom_sf"/>
</dbReference>
<dbReference type="PANTHER" id="PTHR43684:SF5">
    <property type="entry name" value="CHROMODOMAIN Y-LIKE PROTEIN"/>
    <property type="match status" value="1"/>
</dbReference>
<comment type="subcellular location">
    <subcellularLocation>
        <location evidence="1">Nucleus</location>
    </subcellularLocation>
</comment>